<dbReference type="GO" id="GO:0005743">
    <property type="term" value="C:mitochondrial inner membrane"/>
    <property type="evidence" value="ECO:0007669"/>
    <property type="project" value="UniProtKB-SubCell"/>
</dbReference>
<keyword evidence="8" id="KW-0472">Membrane</keyword>
<sequence>MYHLQPTEFDNIGHIVGSSTSKGDGVVETQESIAMQLYKEYEIGHMAHPILHENHFLDHQYQYWNEDYNIHMPSFSSGGSDILLLVFHKHLNTKRTKRCQGDMLWHGACFGYWKLWKMHHWNEQRKVRVFHDLLEKGEISVVARE</sequence>
<name>A0A4Y1RI55_PRUDU</name>
<evidence type="ECO:0000313" key="9">
    <source>
        <dbReference type="EMBL" id="BBH03363.1"/>
    </source>
</evidence>
<keyword evidence="4" id="KW-0812">Transmembrane</keyword>
<proteinExistence type="inferred from homology"/>
<dbReference type="PANTHER" id="PTHR34372">
    <property type="entry name" value="CYTOCHROME C OXIDASE SUBUNIT 5C-2-RELATED"/>
    <property type="match status" value="1"/>
</dbReference>
<dbReference type="EMBL" id="AP019301">
    <property type="protein sequence ID" value="BBH03363.1"/>
    <property type="molecule type" value="Genomic_DNA"/>
</dbReference>
<comment type="function">
    <text evidence="1">This protein is one of the nuclear-coded polypeptide chains of cytochrome c oxidase, the terminal oxidase in mitochondrial electron transport.</text>
</comment>
<comment type="subcellular location">
    <subcellularLocation>
        <location evidence="2">Mitochondrion inner membrane</location>
    </subcellularLocation>
</comment>
<keyword evidence="5" id="KW-0999">Mitochondrion inner membrane</keyword>
<keyword evidence="6" id="KW-1133">Transmembrane helix</keyword>
<evidence type="ECO:0000256" key="6">
    <source>
        <dbReference type="ARBA" id="ARBA00022989"/>
    </source>
</evidence>
<reference evidence="9" key="1">
    <citation type="journal article" date="2019" name="Science">
        <title>Mutation of a bHLH transcription factor allowed almond domestication.</title>
        <authorList>
            <person name="Sanchez-Perez R."/>
            <person name="Pavan S."/>
            <person name="Mazzeo R."/>
            <person name="Moldovan C."/>
            <person name="Aiese Cigliano R."/>
            <person name="Del Cueto J."/>
            <person name="Ricciardi F."/>
            <person name="Lotti C."/>
            <person name="Ricciardi L."/>
            <person name="Dicenta F."/>
            <person name="Lopez-Marques R.L."/>
            <person name="Lindberg Moller B."/>
        </authorList>
    </citation>
    <scope>NUCLEOTIDE SEQUENCE</scope>
</reference>
<dbReference type="InterPro" id="IPR008432">
    <property type="entry name" value="COX5C"/>
</dbReference>
<evidence type="ECO:0000256" key="4">
    <source>
        <dbReference type="ARBA" id="ARBA00022692"/>
    </source>
</evidence>
<organism evidence="9">
    <name type="scientific">Prunus dulcis</name>
    <name type="common">Almond</name>
    <name type="synonym">Amygdalus dulcis</name>
    <dbReference type="NCBI Taxonomy" id="3755"/>
    <lineage>
        <taxon>Eukaryota</taxon>
        <taxon>Viridiplantae</taxon>
        <taxon>Streptophyta</taxon>
        <taxon>Embryophyta</taxon>
        <taxon>Tracheophyta</taxon>
        <taxon>Spermatophyta</taxon>
        <taxon>Magnoliopsida</taxon>
        <taxon>eudicotyledons</taxon>
        <taxon>Gunneridae</taxon>
        <taxon>Pentapetalae</taxon>
        <taxon>rosids</taxon>
        <taxon>fabids</taxon>
        <taxon>Rosales</taxon>
        <taxon>Rosaceae</taxon>
        <taxon>Amygdaloideae</taxon>
        <taxon>Amygdaleae</taxon>
        <taxon>Prunus</taxon>
    </lineage>
</organism>
<evidence type="ECO:0000256" key="2">
    <source>
        <dbReference type="ARBA" id="ARBA00004273"/>
    </source>
</evidence>
<comment type="similarity">
    <text evidence="3">Belongs to the cytochrome c oxidase subunit 5C family.</text>
</comment>
<dbReference type="PANTHER" id="PTHR34372:SF2">
    <property type="entry name" value="CYTOCHROME C OXIDASE SUBUNIT 5C-2-RELATED"/>
    <property type="match status" value="1"/>
</dbReference>
<keyword evidence="7" id="KW-0496">Mitochondrion</keyword>
<evidence type="ECO:0000256" key="8">
    <source>
        <dbReference type="ARBA" id="ARBA00023136"/>
    </source>
</evidence>
<gene>
    <name evidence="9" type="ORF">Prudu_014211</name>
</gene>
<evidence type="ECO:0000256" key="7">
    <source>
        <dbReference type="ARBA" id="ARBA00023128"/>
    </source>
</evidence>
<evidence type="ECO:0000256" key="5">
    <source>
        <dbReference type="ARBA" id="ARBA00022792"/>
    </source>
</evidence>
<evidence type="ECO:0000256" key="3">
    <source>
        <dbReference type="ARBA" id="ARBA00009591"/>
    </source>
</evidence>
<protein>
    <submittedName>
        <fullName evidence="9">Cytochrome c oxidase subunit Vc family protein</fullName>
    </submittedName>
</protein>
<evidence type="ECO:0000256" key="1">
    <source>
        <dbReference type="ARBA" id="ARBA00002480"/>
    </source>
</evidence>
<dbReference type="AlphaFoldDB" id="A0A4Y1RI55"/>
<accession>A0A4Y1RI55</accession>